<comment type="caution">
    <text evidence="1">The sequence shown here is derived from an EMBL/GenBank/DDBJ whole genome shotgun (WGS) entry which is preliminary data.</text>
</comment>
<accession>A0ACB6QEX7</accession>
<organism evidence="1 2">
    <name type="scientific">Lindgomyces ingoldianus</name>
    <dbReference type="NCBI Taxonomy" id="673940"/>
    <lineage>
        <taxon>Eukaryota</taxon>
        <taxon>Fungi</taxon>
        <taxon>Dikarya</taxon>
        <taxon>Ascomycota</taxon>
        <taxon>Pezizomycotina</taxon>
        <taxon>Dothideomycetes</taxon>
        <taxon>Pleosporomycetidae</taxon>
        <taxon>Pleosporales</taxon>
        <taxon>Lindgomycetaceae</taxon>
        <taxon>Lindgomyces</taxon>
    </lineage>
</organism>
<sequence>MVMLVSPEVPQFAIEIRSRDNQDVAFYYVEAAVGAYDRSKWAVDLNILNVFKYPFSRIMSECKKPYKYPLLREEFHKVASIDSWEGLLYNPPDVSAMRARGNWQAKLAATAFSIQQGYETRIVPDKTYWTCPLSLRRIPRASGKKSYDAVAFRREGSDREAEEIAEAPSTRD</sequence>
<name>A0ACB6QEX7_9PLEO</name>
<evidence type="ECO:0000313" key="1">
    <source>
        <dbReference type="EMBL" id="KAF2465420.1"/>
    </source>
</evidence>
<gene>
    <name evidence="1" type="ORF">BDR25DRAFT_318300</name>
</gene>
<keyword evidence="2" id="KW-1185">Reference proteome</keyword>
<dbReference type="EMBL" id="MU003529">
    <property type="protein sequence ID" value="KAF2465420.1"/>
    <property type="molecule type" value="Genomic_DNA"/>
</dbReference>
<evidence type="ECO:0000313" key="2">
    <source>
        <dbReference type="Proteomes" id="UP000799755"/>
    </source>
</evidence>
<dbReference type="Proteomes" id="UP000799755">
    <property type="component" value="Unassembled WGS sequence"/>
</dbReference>
<protein>
    <submittedName>
        <fullName evidence="1">Uncharacterized protein</fullName>
    </submittedName>
</protein>
<proteinExistence type="predicted"/>
<reference evidence="1" key="1">
    <citation type="journal article" date="2020" name="Stud. Mycol.">
        <title>101 Dothideomycetes genomes: a test case for predicting lifestyles and emergence of pathogens.</title>
        <authorList>
            <person name="Haridas S."/>
            <person name="Albert R."/>
            <person name="Binder M."/>
            <person name="Bloem J."/>
            <person name="Labutti K."/>
            <person name="Salamov A."/>
            <person name="Andreopoulos B."/>
            <person name="Baker S."/>
            <person name="Barry K."/>
            <person name="Bills G."/>
            <person name="Bluhm B."/>
            <person name="Cannon C."/>
            <person name="Castanera R."/>
            <person name="Culley D."/>
            <person name="Daum C."/>
            <person name="Ezra D."/>
            <person name="Gonzalez J."/>
            <person name="Henrissat B."/>
            <person name="Kuo A."/>
            <person name="Liang C."/>
            <person name="Lipzen A."/>
            <person name="Lutzoni F."/>
            <person name="Magnuson J."/>
            <person name="Mondo S."/>
            <person name="Nolan M."/>
            <person name="Ohm R."/>
            <person name="Pangilinan J."/>
            <person name="Park H.-J."/>
            <person name="Ramirez L."/>
            <person name="Alfaro M."/>
            <person name="Sun H."/>
            <person name="Tritt A."/>
            <person name="Yoshinaga Y."/>
            <person name="Zwiers L.-H."/>
            <person name="Turgeon B."/>
            <person name="Goodwin S."/>
            <person name="Spatafora J."/>
            <person name="Crous P."/>
            <person name="Grigoriev I."/>
        </authorList>
    </citation>
    <scope>NUCLEOTIDE SEQUENCE</scope>
    <source>
        <strain evidence="1">ATCC 200398</strain>
    </source>
</reference>